<reference evidence="1" key="2">
    <citation type="journal article" date="2015" name="Fish Shellfish Immunol.">
        <title>Early steps in the European eel (Anguilla anguilla)-Vibrio vulnificus interaction in the gills: Role of the RtxA13 toxin.</title>
        <authorList>
            <person name="Callol A."/>
            <person name="Pajuelo D."/>
            <person name="Ebbesson L."/>
            <person name="Teles M."/>
            <person name="MacKenzie S."/>
            <person name="Amaro C."/>
        </authorList>
    </citation>
    <scope>NUCLEOTIDE SEQUENCE</scope>
</reference>
<organism evidence="1">
    <name type="scientific">Anguilla anguilla</name>
    <name type="common">European freshwater eel</name>
    <name type="synonym">Muraena anguilla</name>
    <dbReference type="NCBI Taxonomy" id="7936"/>
    <lineage>
        <taxon>Eukaryota</taxon>
        <taxon>Metazoa</taxon>
        <taxon>Chordata</taxon>
        <taxon>Craniata</taxon>
        <taxon>Vertebrata</taxon>
        <taxon>Euteleostomi</taxon>
        <taxon>Actinopterygii</taxon>
        <taxon>Neopterygii</taxon>
        <taxon>Teleostei</taxon>
        <taxon>Anguilliformes</taxon>
        <taxon>Anguillidae</taxon>
        <taxon>Anguilla</taxon>
    </lineage>
</organism>
<reference evidence="1" key="1">
    <citation type="submission" date="2014-11" db="EMBL/GenBank/DDBJ databases">
        <authorList>
            <person name="Amaro Gonzalez C."/>
        </authorList>
    </citation>
    <scope>NUCLEOTIDE SEQUENCE</scope>
</reference>
<protein>
    <submittedName>
        <fullName evidence="1">Uncharacterized protein</fullName>
    </submittedName>
</protein>
<accession>A0A0E9XR50</accession>
<name>A0A0E9XR50_ANGAN</name>
<dbReference type="AlphaFoldDB" id="A0A0E9XR50"/>
<evidence type="ECO:0000313" key="1">
    <source>
        <dbReference type="EMBL" id="JAI04306.1"/>
    </source>
</evidence>
<sequence>MKSYLYCRLGSQRTIPLLRTLVYLALPSHSRHCIYRLQNISVYRAVDLLQPAGHF</sequence>
<proteinExistence type="predicted"/>
<dbReference type="EMBL" id="GBXM01004272">
    <property type="protein sequence ID" value="JAI04306.1"/>
    <property type="molecule type" value="Transcribed_RNA"/>
</dbReference>